<dbReference type="AlphaFoldDB" id="A0A3A8EPS7"/>
<protein>
    <submittedName>
        <fullName evidence="2">Uncharacterized protein</fullName>
    </submittedName>
</protein>
<gene>
    <name evidence="2" type="ORF">D7V20_14505</name>
</gene>
<organism evidence="2 3">
    <name type="scientific">Acinetobacter rongchengensis</name>
    <dbReference type="NCBI Taxonomy" id="2419601"/>
    <lineage>
        <taxon>Bacteria</taxon>
        <taxon>Pseudomonadati</taxon>
        <taxon>Pseudomonadota</taxon>
        <taxon>Gammaproteobacteria</taxon>
        <taxon>Moraxellales</taxon>
        <taxon>Moraxellaceae</taxon>
        <taxon>Acinetobacter</taxon>
    </lineage>
</organism>
<dbReference type="OrthoDB" id="6709569at2"/>
<accession>A0A3A8EPS7</accession>
<evidence type="ECO:0000256" key="1">
    <source>
        <dbReference type="SAM" id="SignalP"/>
    </source>
</evidence>
<dbReference type="Proteomes" id="UP000280405">
    <property type="component" value="Unassembled WGS sequence"/>
</dbReference>
<sequence>MQQNMLMKKTITHFSILTSSILFSSSLFAEQMQSPKTAVSALNTAIVVKNLDYKTIFMQFHQKDIRYLKMKDISMDQAVGLKGKDGNIDYAVFNPVQTYQNVQGEKRFIVRLEMFEQDDGLIITGHPSRPKVELYLFKQLSNGQYQLLSQSRPDLDISGSWGESHLTAEDFQKIRRVGKAQMGLIYSGGYTSTGSHSEFSSLIVLNERGWIEEYPFGISEDNSGAYEHGDPKLAGFSKVYQLKVDPTAPNLYPIQVTYSSFGKMDWRDDLPKNGSIFTIQFNEKKNCYINQKGKCNTDFDD</sequence>
<comment type="caution">
    <text evidence="2">The sequence shown here is derived from an EMBL/GenBank/DDBJ whole genome shotgun (WGS) entry which is preliminary data.</text>
</comment>
<name>A0A3A8EPS7_9GAMM</name>
<proteinExistence type="predicted"/>
<feature type="signal peptide" evidence="1">
    <location>
        <begin position="1"/>
        <end position="29"/>
    </location>
</feature>
<evidence type="ECO:0000313" key="3">
    <source>
        <dbReference type="Proteomes" id="UP000280405"/>
    </source>
</evidence>
<keyword evidence="3" id="KW-1185">Reference proteome</keyword>
<dbReference type="RefSeq" id="WP_120384895.1">
    <property type="nucleotide sequence ID" value="NZ_RAXT01000041.1"/>
</dbReference>
<keyword evidence="1" id="KW-0732">Signal</keyword>
<dbReference type="EMBL" id="RAXT01000041">
    <property type="protein sequence ID" value="RKG36555.1"/>
    <property type="molecule type" value="Genomic_DNA"/>
</dbReference>
<evidence type="ECO:0000313" key="2">
    <source>
        <dbReference type="EMBL" id="RKG36555.1"/>
    </source>
</evidence>
<reference evidence="2 3" key="1">
    <citation type="submission" date="2018-09" db="EMBL/GenBank/DDBJ databases">
        <title>The draft genome of Acinetobacter spp. strains.</title>
        <authorList>
            <person name="Qin J."/>
            <person name="Feng Y."/>
            <person name="Zong Z."/>
        </authorList>
    </citation>
    <scope>NUCLEOTIDE SEQUENCE [LARGE SCALE GENOMIC DNA]</scope>
    <source>
        <strain evidence="2 3">WCHAc060115</strain>
    </source>
</reference>
<feature type="chain" id="PRO_5017176186" evidence="1">
    <location>
        <begin position="30"/>
        <end position="301"/>
    </location>
</feature>